<keyword evidence="3" id="KW-1185">Reference proteome</keyword>
<dbReference type="STRING" id="1454001.AW08_02957"/>
<dbReference type="Proteomes" id="UP000020218">
    <property type="component" value="Unassembled WGS sequence"/>
</dbReference>
<evidence type="ECO:0000313" key="2">
    <source>
        <dbReference type="EMBL" id="EXI65745.1"/>
    </source>
</evidence>
<gene>
    <name evidence="2" type="ORF">AW08_02957</name>
</gene>
<protein>
    <submittedName>
        <fullName evidence="2">Uncharacterized protein</fullName>
    </submittedName>
</protein>
<proteinExistence type="predicted"/>
<dbReference type="EMBL" id="JFAX01000019">
    <property type="protein sequence ID" value="EXI65745.1"/>
    <property type="molecule type" value="Genomic_DNA"/>
</dbReference>
<evidence type="ECO:0000256" key="1">
    <source>
        <dbReference type="SAM" id="MobiDB-lite"/>
    </source>
</evidence>
<evidence type="ECO:0000313" key="3">
    <source>
        <dbReference type="Proteomes" id="UP000020218"/>
    </source>
</evidence>
<sequence length="74" mass="8250">MVFPGRLQQPVPGSIGERKLAAAITGILREESGRDDKFAQQMTHRNTGSKPNELTKAFSTRQHPRIAVTETRPH</sequence>
<feature type="region of interest" description="Disordered" evidence="1">
    <location>
        <begin position="43"/>
        <end position="74"/>
    </location>
</feature>
<accession>A0A011NMR1</accession>
<organism evidence="2 3">
    <name type="scientific">Candidatus Accumulibacter adjunctus</name>
    <dbReference type="NCBI Taxonomy" id="1454001"/>
    <lineage>
        <taxon>Bacteria</taxon>
        <taxon>Pseudomonadati</taxon>
        <taxon>Pseudomonadota</taxon>
        <taxon>Betaproteobacteria</taxon>
        <taxon>Candidatus Accumulibacter</taxon>
    </lineage>
</organism>
<dbReference type="AlphaFoldDB" id="A0A011NMR1"/>
<feature type="compositionally biased region" description="Polar residues" evidence="1">
    <location>
        <begin position="43"/>
        <end position="61"/>
    </location>
</feature>
<comment type="caution">
    <text evidence="2">The sequence shown here is derived from an EMBL/GenBank/DDBJ whole genome shotgun (WGS) entry which is preliminary data.</text>
</comment>
<dbReference type="PATRIC" id="fig|1454001.3.peg.3002"/>
<name>A0A011NMR1_9PROT</name>
<reference evidence="2" key="1">
    <citation type="submission" date="2014-02" db="EMBL/GenBank/DDBJ databases">
        <title>Expanding our view of genomic diversity in Candidatus Accumulibacter clades.</title>
        <authorList>
            <person name="Skennerton C.T."/>
            <person name="Barr J.J."/>
            <person name="Slater F.R."/>
            <person name="Bond P.L."/>
            <person name="Tyson G.W."/>
        </authorList>
    </citation>
    <scope>NUCLEOTIDE SEQUENCE [LARGE SCALE GENOMIC DNA]</scope>
</reference>